<evidence type="ECO:0000256" key="3">
    <source>
        <dbReference type="ARBA" id="ARBA00006958"/>
    </source>
</evidence>
<comment type="similarity">
    <text evidence="3">Belongs to the HARBI1 family.</text>
</comment>
<evidence type="ECO:0000256" key="7">
    <source>
        <dbReference type="ARBA" id="ARBA00023242"/>
    </source>
</evidence>
<accession>A0A6J2PT71</accession>
<evidence type="ECO:0000259" key="8">
    <source>
        <dbReference type="Pfam" id="PF13359"/>
    </source>
</evidence>
<reference evidence="10" key="1">
    <citation type="submission" date="2025-08" db="UniProtKB">
        <authorList>
            <consortium name="RefSeq"/>
        </authorList>
    </citation>
    <scope>IDENTIFICATION</scope>
</reference>
<dbReference type="RefSeq" id="XP_029288750.1">
    <property type="nucleotide sequence ID" value="XM_029432890.1"/>
</dbReference>
<dbReference type="PANTHER" id="PTHR22930">
    <property type="match status" value="1"/>
</dbReference>
<keyword evidence="7" id="KW-0539">Nucleus</keyword>
<dbReference type="GeneID" id="115009119"/>
<evidence type="ECO:0000256" key="2">
    <source>
        <dbReference type="ARBA" id="ARBA00004123"/>
    </source>
</evidence>
<gene>
    <name evidence="10" type="primary">LOC115009119</name>
</gene>
<protein>
    <submittedName>
        <fullName evidence="10">Protein ALP1-like</fullName>
    </submittedName>
</protein>
<dbReference type="InterPro" id="IPR045249">
    <property type="entry name" value="HARBI1-like"/>
</dbReference>
<dbReference type="GO" id="GO:0005634">
    <property type="term" value="C:nucleus"/>
    <property type="evidence" value="ECO:0007669"/>
    <property type="project" value="UniProtKB-SubCell"/>
</dbReference>
<evidence type="ECO:0000256" key="5">
    <source>
        <dbReference type="ARBA" id="ARBA00022723"/>
    </source>
</evidence>
<evidence type="ECO:0000313" key="9">
    <source>
        <dbReference type="Proteomes" id="UP000504630"/>
    </source>
</evidence>
<evidence type="ECO:0000256" key="6">
    <source>
        <dbReference type="ARBA" id="ARBA00022801"/>
    </source>
</evidence>
<proteinExistence type="inferred from homology"/>
<keyword evidence="9" id="KW-1185">Reference proteome</keyword>
<sequence>MYYNYKGFYSIVLMALVDADYKFIWADVGGMGLGSDAQFYNHCELKEGAENGTIGFPDPDPMPNGTQDVPYFWIGDNAFALRHYMMKPYGQRGLTKEERIFDYRLSRARRVVENAFGILSNRFQVLLSTMQHHPSTVKFIVTTCVILHNMMRMRHPRLQNQQLDRAENTNHYYVPGAWRLGQNLEDTQTVSGPPNTASMDGKTQMELIKHWVNSPGGAVPWQYRMI</sequence>
<dbReference type="KEGG" id="cgob:115009119"/>
<name>A0A6J2PT71_COTGO</name>
<dbReference type="InParanoid" id="A0A6J2PT71"/>
<evidence type="ECO:0000256" key="4">
    <source>
        <dbReference type="ARBA" id="ARBA00022722"/>
    </source>
</evidence>
<dbReference type="Pfam" id="PF13359">
    <property type="entry name" value="DDE_Tnp_4"/>
    <property type="match status" value="1"/>
</dbReference>
<feature type="domain" description="DDE Tnp4" evidence="8">
    <location>
        <begin position="1"/>
        <end position="149"/>
    </location>
</feature>
<keyword evidence="4" id="KW-0540">Nuclease</keyword>
<comment type="subcellular location">
    <subcellularLocation>
        <location evidence="2">Nucleus</location>
    </subcellularLocation>
</comment>
<dbReference type="Proteomes" id="UP000504630">
    <property type="component" value="Chromosome 6"/>
</dbReference>
<evidence type="ECO:0000313" key="10">
    <source>
        <dbReference type="RefSeq" id="XP_029288750.1"/>
    </source>
</evidence>
<keyword evidence="6" id="KW-0378">Hydrolase</keyword>
<dbReference type="PANTHER" id="PTHR22930:SF198">
    <property type="entry name" value="DDE TNP4 DOMAIN-CONTAINING PROTEIN"/>
    <property type="match status" value="1"/>
</dbReference>
<dbReference type="GO" id="GO:0016787">
    <property type="term" value="F:hydrolase activity"/>
    <property type="evidence" value="ECO:0007669"/>
    <property type="project" value="UniProtKB-KW"/>
</dbReference>
<keyword evidence="5" id="KW-0479">Metal-binding</keyword>
<dbReference type="OrthoDB" id="10061326at2759"/>
<dbReference type="InterPro" id="IPR027806">
    <property type="entry name" value="HARBI1_dom"/>
</dbReference>
<organism evidence="9 10">
    <name type="scientific">Cottoperca gobio</name>
    <name type="common">Frogmouth</name>
    <name type="synonym">Aphritis gobio</name>
    <dbReference type="NCBI Taxonomy" id="56716"/>
    <lineage>
        <taxon>Eukaryota</taxon>
        <taxon>Metazoa</taxon>
        <taxon>Chordata</taxon>
        <taxon>Craniata</taxon>
        <taxon>Vertebrata</taxon>
        <taxon>Euteleostomi</taxon>
        <taxon>Actinopterygii</taxon>
        <taxon>Neopterygii</taxon>
        <taxon>Teleostei</taxon>
        <taxon>Neoteleostei</taxon>
        <taxon>Acanthomorphata</taxon>
        <taxon>Eupercaria</taxon>
        <taxon>Perciformes</taxon>
        <taxon>Notothenioidei</taxon>
        <taxon>Bovichtidae</taxon>
        <taxon>Cottoperca</taxon>
    </lineage>
</organism>
<dbReference type="GO" id="GO:0004518">
    <property type="term" value="F:nuclease activity"/>
    <property type="evidence" value="ECO:0007669"/>
    <property type="project" value="UniProtKB-KW"/>
</dbReference>
<dbReference type="GO" id="GO:0046872">
    <property type="term" value="F:metal ion binding"/>
    <property type="evidence" value="ECO:0007669"/>
    <property type="project" value="UniProtKB-KW"/>
</dbReference>
<dbReference type="AlphaFoldDB" id="A0A6J2PT71"/>
<evidence type="ECO:0000256" key="1">
    <source>
        <dbReference type="ARBA" id="ARBA00001968"/>
    </source>
</evidence>
<comment type="cofactor">
    <cofactor evidence="1">
        <name>a divalent metal cation</name>
        <dbReference type="ChEBI" id="CHEBI:60240"/>
    </cofactor>
</comment>